<name>A0ABX0Y557_9ACTN</name>
<dbReference type="SUPFAM" id="SSF52317">
    <property type="entry name" value="Class I glutamine amidotransferase-like"/>
    <property type="match status" value="1"/>
</dbReference>
<evidence type="ECO:0000313" key="2">
    <source>
        <dbReference type="EMBL" id="NJC72530.1"/>
    </source>
</evidence>
<evidence type="ECO:0000313" key="3">
    <source>
        <dbReference type="Proteomes" id="UP000722989"/>
    </source>
</evidence>
<dbReference type="Proteomes" id="UP000722989">
    <property type="component" value="Unassembled WGS sequence"/>
</dbReference>
<reference evidence="2 3" key="1">
    <citation type="submission" date="2020-03" db="EMBL/GenBank/DDBJ databases">
        <title>WGS of the type strain of Planosporangium spp.</title>
        <authorList>
            <person name="Thawai C."/>
        </authorList>
    </citation>
    <scope>NUCLEOTIDE SEQUENCE [LARGE SCALE GENOMIC DNA]</scope>
    <source>
        <strain evidence="2 3">TBRC 5610</strain>
    </source>
</reference>
<feature type="domain" description="Biotin-protein ligase N-terminal" evidence="1">
    <location>
        <begin position="3"/>
        <end position="102"/>
    </location>
</feature>
<accession>A0ABX0Y557</accession>
<dbReference type="Pfam" id="PF09825">
    <property type="entry name" value="BPL_N"/>
    <property type="match status" value="1"/>
</dbReference>
<dbReference type="Gene3D" id="3.40.50.880">
    <property type="match status" value="1"/>
</dbReference>
<dbReference type="InterPro" id="IPR019197">
    <property type="entry name" value="Biotin-prot_ligase_N"/>
</dbReference>
<dbReference type="InterPro" id="IPR015834">
    <property type="entry name" value="UCP016642"/>
</dbReference>
<protein>
    <recommendedName>
        <fullName evidence="1">Biotin-protein ligase N-terminal domain-containing protein</fullName>
    </recommendedName>
</protein>
<organism evidence="2 3">
    <name type="scientific">Planosporangium thailandense</name>
    <dbReference type="NCBI Taxonomy" id="765197"/>
    <lineage>
        <taxon>Bacteria</taxon>
        <taxon>Bacillati</taxon>
        <taxon>Actinomycetota</taxon>
        <taxon>Actinomycetes</taxon>
        <taxon>Micromonosporales</taxon>
        <taxon>Micromonosporaceae</taxon>
        <taxon>Planosporangium</taxon>
    </lineage>
</organism>
<comment type="caution">
    <text evidence="2">The sequence shown here is derived from an EMBL/GenBank/DDBJ whole genome shotgun (WGS) entry which is preliminary data.</text>
</comment>
<keyword evidence="3" id="KW-1185">Reference proteome</keyword>
<proteinExistence type="predicted"/>
<evidence type="ECO:0000259" key="1">
    <source>
        <dbReference type="Pfam" id="PF09825"/>
    </source>
</evidence>
<dbReference type="EMBL" id="JAATVY010000019">
    <property type="protein sequence ID" value="NJC72530.1"/>
    <property type="molecule type" value="Genomic_DNA"/>
</dbReference>
<gene>
    <name evidence="2" type="ORF">HC031_22825</name>
</gene>
<dbReference type="PIRSF" id="PIRSF016642">
    <property type="entry name" value="UCP016642"/>
    <property type="match status" value="1"/>
</dbReference>
<dbReference type="InterPro" id="IPR029062">
    <property type="entry name" value="Class_I_gatase-like"/>
</dbReference>
<sequence>MALVYRGPASCNGCSESVATLLRNSPTAFRTQFCGPDEAVDITPAALAKATLYAQPGGGSVNSAWRKMRRYADPIRSFVHQGGHYLGFCLGAYLAGASPGFDLLPGDTDEYVGSPGAQVRTTDDTLIQIRWRGRPRTMYFQDGPLFRLRPGAPAVVLATYDTGAPAAVVAAYGSGRVGAVGPHPEADRSWYDGADLSNPTGIHFDLGYDLVESTMHGAVPPSKS</sequence>